<dbReference type="AlphaFoldDB" id="A0AAW7K208"/>
<evidence type="ECO:0000256" key="2">
    <source>
        <dbReference type="ARBA" id="ARBA00021925"/>
    </source>
</evidence>
<dbReference type="InterPro" id="IPR036429">
    <property type="entry name" value="SpoA-like_sf"/>
</dbReference>
<evidence type="ECO:0000259" key="5">
    <source>
        <dbReference type="Pfam" id="PF26294"/>
    </source>
</evidence>
<dbReference type="Gene3D" id="2.30.330.10">
    <property type="entry name" value="SpoA-like"/>
    <property type="match status" value="1"/>
</dbReference>
<feature type="domain" description="SpaO FliM/N C-terminal related" evidence="6">
    <location>
        <begin position="150"/>
        <end position="211"/>
    </location>
</feature>
<dbReference type="PANTHER" id="PTHR30034">
    <property type="entry name" value="FLAGELLAR MOTOR SWITCH PROTEIN FLIM"/>
    <property type="match status" value="1"/>
</dbReference>
<evidence type="ECO:0000256" key="1">
    <source>
        <dbReference type="ARBA" id="ARBA00009226"/>
    </source>
</evidence>
<dbReference type="InterPro" id="IPR001543">
    <property type="entry name" value="FliN-like_C"/>
</dbReference>
<sequence length="317" mass="36123">MIGQHFRQISQKQLAWSRVAEHWEGQGIPVSFTIPPQNVCLVAFATDTGWEGLIELRNWFMQMMPEQAGLATSAFTNEQIKTLFIGCSQPIDMVLPEFSYQSLQNIETVEDNKLFNTPLYAIETDQGRVWLTKFAHESVNIPEKNQRTDLSHLPLPICFEIGNSKGSLRLLNRLICGDILLISDVRQQVTIHGKHIRYYQRNGDEIMLEEAMLDMHVENKSQDNQSDVNHDEEMSIGLSPRSQMPVRLTFTLQQTQVTVEELELLYKGHIFTCDPDAEKKIIISGNGLALARGELVWIEDRLGVEITEIYHEAGNGK</sequence>
<evidence type="ECO:0000259" key="4">
    <source>
        <dbReference type="Pfam" id="PF01052"/>
    </source>
</evidence>
<dbReference type="Pfam" id="PF26294">
    <property type="entry name" value="SpaO_N"/>
    <property type="match status" value="1"/>
</dbReference>
<evidence type="ECO:0000313" key="8">
    <source>
        <dbReference type="Proteomes" id="UP001167864"/>
    </source>
</evidence>
<feature type="domain" description="SpaO N-terminal" evidence="5">
    <location>
        <begin position="7"/>
        <end position="135"/>
    </location>
</feature>
<comment type="similarity">
    <text evidence="1">Belongs to the FliN/MopA/SpaO family.</text>
</comment>
<comment type="caution">
    <text evidence="7">The sequence shown here is derived from an EMBL/GenBank/DDBJ whole genome shotgun (WGS) entry which is preliminary data.</text>
</comment>
<evidence type="ECO:0000256" key="3">
    <source>
        <dbReference type="ARBA" id="ARBA00023026"/>
    </source>
</evidence>
<dbReference type="InterPro" id="IPR013385">
    <property type="entry name" value="T3SS_SpaO/YscQ/SpaO"/>
</dbReference>
<dbReference type="PRINTS" id="PR01339">
    <property type="entry name" value="TYPE3OMOPROT"/>
</dbReference>
<dbReference type="GO" id="GO:0030254">
    <property type="term" value="P:protein secretion by the type III secretion system"/>
    <property type="evidence" value="ECO:0007669"/>
    <property type="project" value="InterPro"/>
</dbReference>
<dbReference type="PANTHER" id="PTHR30034:SF6">
    <property type="entry name" value="YOP PROTEINS TRANSLOCATION PROTEIN Q"/>
    <property type="match status" value="1"/>
</dbReference>
<dbReference type="InterPro" id="IPR003283">
    <property type="entry name" value="T3SS_OMP_SpaO"/>
</dbReference>
<dbReference type="Pfam" id="PF26304">
    <property type="entry name" value="FliMN_C_rel"/>
    <property type="match status" value="1"/>
</dbReference>
<dbReference type="GO" id="GO:0071978">
    <property type="term" value="P:bacterial-type flagellum-dependent swarming motility"/>
    <property type="evidence" value="ECO:0007669"/>
    <property type="project" value="TreeGrafter"/>
</dbReference>
<keyword evidence="3" id="KW-0843">Virulence</keyword>
<feature type="domain" description="Flagellar motor switch protein FliN-like C-terminal" evidence="4">
    <location>
        <begin position="243"/>
        <end position="309"/>
    </location>
</feature>
<name>A0AAW7K208_9GAMM</name>
<dbReference type="NCBIfam" id="TIGR02551">
    <property type="entry name" value="SpaO_YscQ"/>
    <property type="match status" value="1"/>
</dbReference>
<accession>A0AAW7K208</accession>
<gene>
    <name evidence="7" type="primary">sctQ</name>
    <name evidence="7" type="ORF">QVN42_01840</name>
</gene>
<dbReference type="Proteomes" id="UP001167864">
    <property type="component" value="Unassembled WGS sequence"/>
</dbReference>
<reference evidence="7" key="1">
    <citation type="submission" date="2023-06" db="EMBL/GenBank/DDBJ databases">
        <authorList>
            <person name="Polev D.E."/>
            <person name="Saitova A.T."/>
            <person name="Bogumilchik E.A."/>
            <person name="Kokorina G.I."/>
            <person name="Voskresenskaia E.A."/>
        </authorList>
    </citation>
    <scope>NUCLEOTIDE SEQUENCE</scope>
    <source>
        <strain evidence="7">2145 StPb PI</strain>
    </source>
</reference>
<dbReference type="SUPFAM" id="SSF101801">
    <property type="entry name" value="Surface presentation of antigens (SPOA)"/>
    <property type="match status" value="1"/>
</dbReference>
<dbReference type="RefSeq" id="WP_289817540.1">
    <property type="nucleotide sequence ID" value="NZ_JAUEHU010000001.1"/>
</dbReference>
<protein>
    <recommendedName>
        <fullName evidence="2">Surface presentation of antigens protein SpaO</fullName>
    </recommendedName>
</protein>
<evidence type="ECO:0000313" key="7">
    <source>
        <dbReference type="EMBL" id="MDN0086144.1"/>
    </source>
</evidence>
<dbReference type="Pfam" id="PF01052">
    <property type="entry name" value="FliMN_C"/>
    <property type="match status" value="1"/>
</dbReference>
<proteinExistence type="inferred from homology"/>
<evidence type="ECO:0000259" key="6">
    <source>
        <dbReference type="Pfam" id="PF26304"/>
    </source>
</evidence>
<dbReference type="GO" id="GO:0050918">
    <property type="term" value="P:positive chemotaxis"/>
    <property type="evidence" value="ECO:0007669"/>
    <property type="project" value="TreeGrafter"/>
</dbReference>
<dbReference type="EMBL" id="JAUEHU010000001">
    <property type="protein sequence ID" value="MDN0086144.1"/>
    <property type="molecule type" value="Genomic_DNA"/>
</dbReference>
<dbReference type="InterPro" id="IPR058805">
    <property type="entry name" value="SpaO_FliMN_C_rel"/>
</dbReference>
<organism evidence="7 8">
    <name type="scientific">Yersinia nurmii</name>
    <dbReference type="NCBI Taxonomy" id="685706"/>
    <lineage>
        <taxon>Bacteria</taxon>
        <taxon>Pseudomonadati</taxon>
        <taxon>Pseudomonadota</taxon>
        <taxon>Gammaproteobacteria</taxon>
        <taxon>Enterobacterales</taxon>
        <taxon>Yersiniaceae</taxon>
        <taxon>Yersinia</taxon>
    </lineage>
</organism>
<dbReference type="InterPro" id="IPR058804">
    <property type="entry name" value="SpaO_N"/>
</dbReference>